<dbReference type="InterPro" id="IPR017519">
    <property type="entry name" value="CHP03085"/>
</dbReference>
<gene>
    <name evidence="1" type="ORF">GCM10011584_10650</name>
</gene>
<dbReference type="InterPro" id="IPR017517">
    <property type="entry name" value="Maleyloyr_isom"/>
</dbReference>
<dbReference type="EMBL" id="BMNI01000002">
    <property type="protein sequence ID" value="GGO87024.1"/>
    <property type="molecule type" value="Genomic_DNA"/>
</dbReference>
<reference evidence="2" key="1">
    <citation type="journal article" date="2019" name="Int. J. Syst. Evol. Microbiol.">
        <title>The Global Catalogue of Microorganisms (GCM) 10K type strain sequencing project: providing services to taxonomists for standard genome sequencing and annotation.</title>
        <authorList>
            <consortium name="The Broad Institute Genomics Platform"/>
            <consortium name="The Broad Institute Genome Sequencing Center for Infectious Disease"/>
            <person name="Wu L."/>
            <person name="Ma J."/>
        </authorList>
    </citation>
    <scope>NUCLEOTIDE SEQUENCE [LARGE SCALE GENOMIC DNA]</scope>
    <source>
        <strain evidence="2">CGMCC 4.7371</strain>
    </source>
</reference>
<sequence>MTRSPARLERDQLCDLALAVGPDAPTLCGAWDVRHLMAHLLVRDRQPHNAVGIFARALAGRHDDAVDTTARRDFATTVEAVRSARSPLALPGVDTLANTIEYFVHHEDVRRRAGATWQPRTLPDSTVKALWRALPVIGRVIVRDADVPVQVRRSDTGTTLQLRRGENPVVLVGEVSEIVLYLYGRGAVADVAFEGPDAHITALKAADLGL</sequence>
<proteinExistence type="predicted"/>
<accession>A0ABQ2N8W7</accession>
<protein>
    <submittedName>
        <fullName evidence="1">TIGR03085 family protein</fullName>
    </submittedName>
</protein>
<dbReference type="NCBIfam" id="TIGR03083">
    <property type="entry name" value="maleylpyruvate isomerase family mycothiol-dependent enzyme"/>
    <property type="match status" value="1"/>
</dbReference>
<dbReference type="NCBIfam" id="TIGR03085">
    <property type="entry name" value="TIGR03085 family metal-binding protein"/>
    <property type="match status" value="1"/>
</dbReference>
<keyword evidence="2" id="KW-1185">Reference proteome</keyword>
<evidence type="ECO:0000313" key="1">
    <source>
        <dbReference type="EMBL" id="GGO87024.1"/>
    </source>
</evidence>
<evidence type="ECO:0000313" key="2">
    <source>
        <dbReference type="Proteomes" id="UP000655410"/>
    </source>
</evidence>
<name>A0ABQ2N8W7_9ACTN</name>
<dbReference type="RefSeq" id="WP_188782977.1">
    <property type="nucleotide sequence ID" value="NZ_BMNI01000002.1"/>
</dbReference>
<dbReference type="SUPFAM" id="SSF109854">
    <property type="entry name" value="DinB/YfiT-like putative metalloenzymes"/>
    <property type="match status" value="1"/>
</dbReference>
<organism evidence="1 2">
    <name type="scientific">Nocardioides phosphati</name>
    <dbReference type="NCBI Taxonomy" id="1867775"/>
    <lineage>
        <taxon>Bacteria</taxon>
        <taxon>Bacillati</taxon>
        <taxon>Actinomycetota</taxon>
        <taxon>Actinomycetes</taxon>
        <taxon>Propionibacteriales</taxon>
        <taxon>Nocardioidaceae</taxon>
        <taxon>Nocardioides</taxon>
    </lineage>
</organism>
<comment type="caution">
    <text evidence="1">The sequence shown here is derived from an EMBL/GenBank/DDBJ whole genome shotgun (WGS) entry which is preliminary data.</text>
</comment>
<dbReference type="Proteomes" id="UP000655410">
    <property type="component" value="Unassembled WGS sequence"/>
</dbReference>
<dbReference type="InterPro" id="IPR034660">
    <property type="entry name" value="DinB/YfiT-like"/>
</dbReference>